<name>A0A1I8JQG0_9PLAT</name>
<sequence>RQFKAGALHFSPEPFLHPGCQSKLRLAQTAKPAGLQKRQIGGRAVDCLARCRKPGRLSRICMKLLDLNQLGYFLSLSVNLALILIGNTALLASVARRQKCRMTCFITNLGVADLLVGLVLVLPQIAERLLMQFYGPEFLCKAKFFVQIDNDDNDAMTKRLQISGFQTGCLIAGSWLLSGLYSWPILFWTHVEQHRIFGRQCMIIYGLGQNVTRQEREVFWQPMLRGSQGPNGDRGDPQSRSGPRYNRVVLASSP</sequence>
<accession>A0A1I8JQG0</accession>
<keyword evidence="6" id="KW-1185">Reference proteome</keyword>
<feature type="region of interest" description="Disordered" evidence="4">
    <location>
        <begin position="224"/>
        <end position="254"/>
    </location>
</feature>
<evidence type="ECO:0000256" key="5">
    <source>
        <dbReference type="SAM" id="Phobius"/>
    </source>
</evidence>
<comment type="subcellular location">
    <subcellularLocation>
        <location evidence="1">Cell membrane</location>
        <topology evidence="1">Multi-pass membrane protein</topology>
    </subcellularLocation>
</comment>
<keyword evidence="5" id="KW-0472">Membrane</keyword>
<dbReference type="PANTHER" id="PTHR24241:SF161">
    <property type="entry name" value="G-PROTEIN COUPLED RECEPTORS FAMILY 1 PROFILE DOMAIN-CONTAINING PROTEIN"/>
    <property type="match status" value="1"/>
</dbReference>
<evidence type="ECO:0000256" key="3">
    <source>
        <dbReference type="ARBA" id="ARBA00023170"/>
    </source>
</evidence>
<proteinExistence type="predicted"/>
<dbReference type="GO" id="GO:0005000">
    <property type="term" value="F:vasopressin receptor activity"/>
    <property type="evidence" value="ECO:0007669"/>
    <property type="project" value="TreeGrafter"/>
</dbReference>
<feature type="transmembrane region" description="Helical" evidence="5">
    <location>
        <begin position="104"/>
        <end position="126"/>
    </location>
</feature>
<dbReference type="SUPFAM" id="SSF81321">
    <property type="entry name" value="Family A G protein-coupled receptor-like"/>
    <property type="match status" value="1"/>
</dbReference>
<evidence type="ECO:0000313" key="7">
    <source>
        <dbReference type="WBParaSite" id="snap_masked-unitig_2917-processed-gene-0.1-mRNA-1"/>
    </source>
</evidence>
<dbReference type="AlphaFoldDB" id="A0A1I8JQG0"/>
<keyword evidence="2" id="KW-1003">Cell membrane</keyword>
<dbReference type="Proteomes" id="UP000095280">
    <property type="component" value="Unplaced"/>
</dbReference>
<protein>
    <submittedName>
        <fullName evidence="7">G_PROTEIN_RECEP_F1_2 domain-containing protein</fullName>
    </submittedName>
</protein>
<evidence type="ECO:0000256" key="1">
    <source>
        <dbReference type="ARBA" id="ARBA00004651"/>
    </source>
</evidence>
<evidence type="ECO:0000256" key="2">
    <source>
        <dbReference type="ARBA" id="ARBA00022475"/>
    </source>
</evidence>
<dbReference type="GO" id="GO:0005886">
    <property type="term" value="C:plasma membrane"/>
    <property type="evidence" value="ECO:0007669"/>
    <property type="project" value="UniProtKB-SubCell"/>
</dbReference>
<dbReference type="GO" id="GO:0042277">
    <property type="term" value="F:peptide binding"/>
    <property type="evidence" value="ECO:0007669"/>
    <property type="project" value="TreeGrafter"/>
</dbReference>
<keyword evidence="5" id="KW-1133">Transmembrane helix</keyword>
<evidence type="ECO:0000313" key="6">
    <source>
        <dbReference type="Proteomes" id="UP000095280"/>
    </source>
</evidence>
<dbReference type="PANTHER" id="PTHR24241">
    <property type="entry name" value="NEUROPEPTIDE RECEPTOR-RELATED G-PROTEIN COUPLED RECEPTOR"/>
    <property type="match status" value="1"/>
</dbReference>
<reference evidence="7" key="1">
    <citation type="submission" date="2016-11" db="UniProtKB">
        <authorList>
            <consortium name="WormBaseParasite"/>
        </authorList>
    </citation>
    <scope>IDENTIFICATION</scope>
</reference>
<evidence type="ECO:0000256" key="4">
    <source>
        <dbReference type="SAM" id="MobiDB-lite"/>
    </source>
</evidence>
<dbReference type="WBParaSite" id="snap_masked-unitig_2917-processed-gene-0.1-mRNA-1">
    <property type="protein sequence ID" value="snap_masked-unitig_2917-processed-gene-0.1-mRNA-1"/>
    <property type="gene ID" value="snap_masked-unitig_2917-processed-gene-0.1"/>
</dbReference>
<keyword evidence="3" id="KW-0675">Receptor</keyword>
<feature type="transmembrane region" description="Helical" evidence="5">
    <location>
        <begin position="72"/>
        <end position="92"/>
    </location>
</feature>
<dbReference type="GO" id="GO:0032870">
    <property type="term" value="P:cellular response to hormone stimulus"/>
    <property type="evidence" value="ECO:0007669"/>
    <property type="project" value="TreeGrafter"/>
</dbReference>
<keyword evidence="5" id="KW-0812">Transmembrane</keyword>
<dbReference type="Gene3D" id="1.20.1070.10">
    <property type="entry name" value="Rhodopsin 7-helix transmembrane proteins"/>
    <property type="match status" value="1"/>
</dbReference>
<organism evidence="6 7">
    <name type="scientific">Macrostomum lignano</name>
    <dbReference type="NCBI Taxonomy" id="282301"/>
    <lineage>
        <taxon>Eukaryota</taxon>
        <taxon>Metazoa</taxon>
        <taxon>Spiralia</taxon>
        <taxon>Lophotrochozoa</taxon>
        <taxon>Platyhelminthes</taxon>
        <taxon>Rhabditophora</taxon>
        <taxon>Macrostomorpha</taxon>
        <taxon>Macrostomida</taxon>
        <taxon>Macrostomidae</taxon>
        <taxon>Macrostomum</taxon>
    </lineage>
</organism>